<dbReference type="SUPFAM" id="SSF51445">
    <property type="entry name" value="(Trans)glycosidases"/>
    <property type="match status" value="1"/>
</dbReference>
<dbReference type="InterPro" id="IPR044505">
    <property type="entry name" value="GlgX_Isoamylase_N_E_set"/>
</dbReference>
<evidence type="ECO:0000313" key="8">
    <source>
        <dbReference type="Proteomes" id="UP001161247"/>
    </source>
</evidence>
<dbReference type="SUPFAM" id="SSF51011">
    <property type="entry name" value="Glycosyl hydrolase domain"/>
    <property type="match status" value="1"/>
</dbReference>
<dbReference type="Proteomes" id="UP001161247">
    <property type="component" value="Chromosome 2"/>
</dbReference>
<protein>
    <submittedName>
        <fullName evidence="7">OLC1v1032843C1</fullName>
    </submittedName>
</protein>
<evidence type="ECO:0000256" key="1">
    <source>
        <dbReference type="ARBA" id="ARBA00004229"/>
    </source>
</evidence>
<dbReference type="EMBL" id="OX459119">
    <property type="protein sequence ID" value="CAI9096650.1"/>
    <property type="molecule type" value="Genomic_DNA"/>
</dbReference>
<evidence type="ECO:0000256" key="3">
    <source>
        <dbReference type="ARBA" id="ARBA00022528"/>
    </source>
</evidence>
<keyword evidence="3" id="KW-0150">Chloroplast</keyword>
<evidence type="ECO:0000259" key="6">
    <source>
        <dbReference type="SMART" id="SM00642"/>
    </source>
</evidence>
<dbReference type="InterPro" id="IPR006047">
    <property type="entry name" value="GH13_cat_dom"/>
</dbReference>
<evidence type="ECO:0000256" key="5">
    <source>
        <dbReference type="ARBA" id="ARBA00022946"/>
    </source>
</evidence>
<keyword evidence="5" id="KW-0809">Transit peptide</keyword>
<dbReference type="PANTHER" id="PTHR43002">
    <property type="entry name" value="GLYCOGEN DEBRANCHING ENZYME"/>
    <property type="match status" value="1"/>
</dbReference>
<dbReference type="InterPro" id="IPR048650">
    <property type="entry name" value="ISOA1-3-like_C"/>
</dbReference>
<dbReference type="GO" id="GO:0019156">
    <property type="term" value="F:isoamylase activity"/>
    <property type="evidence" value="ECO:0007669"/>
    <property type="project" value="InterPro"/>
</dbReference>
<evidence type="ECO:0000256" key="4">
    <source>
        <dbReference type="ARBA" id="ARBA00022640"/>
    </source>
</evidence>
<evidence type="ECO:0000256" key="2">
    <source>
        <dbReference type="ARBA" id="ARBA00008061"/>
    </source>
</evidence>
<dbReference type="Pfam" id="PF00128">
    <property type="entry name" value="Alpha-amylase"/>
    <property type="match status" value="1"/>
</dbReference>
<dbReference type="InterPro" id="IPR017853">
    <property type="entry name" value="GH"/>
</dbReference>
<dbReference type="GO" id="GO:0019252">
    <property type="term" value="P:starch biosynthetic process"/>
    <property type="evidence" value="ECO:0007669"/>
    <property type="project" value="InterPro"/>
</dbReference>
<evidence type="ECO:0000313" key="7">
    <source>
        <dbReference type="EMBL" id="CAI9096650.1"/>
    </source>
</evidence>
<gene>
    <name evidence="7" type="ORF">OLC1_LOCUS7354</name>
</gene>
<dbReference type="AlphaFoldDB" id="A0AAV1CMU8"/>
<dbReference type="GO" id="GO:0009507">
    <property type="term" value="C:chloroplast"/>
    <property type="evidence" value="ECO:0007669"/>
    <property type="project" value="UniProtKB-SubCell"/>
</dbReference>
<dbReference type="Gene3D" id="2.60.40.1180">
    <property type="entry name" value="Golgi alpha-mannosidase II"/>
    <property type="match status" value="1"/>
</dbReference>
<dbReference type="InterPro" id="IPR013780">
    <property type="entry name" value="Glyco_hydro_b"/>
</dbReference>
<reference evidence="7" key="1">
    <citation type="submission" date="2023-03" db="EMBL/GenBank/DDBJ databases">
        <authorList>
            <person name="Julca I."/>
        </authorList>
    </citation>
    <scope>NUCLEOTIDE SEQUENCE</scope>
</reference>
<dbReference type="InterPro" id="IPR044096">
    <property type="entry name" value="AmyAc_plant_ISA2"/>
</dbReference>
<dbReference type="InterPro" id="IPR013783">
    <property type="entry name" value="Ig-like_fold"/>
</dbReference>
<comment type="similarity">
    <text evidence="2">Belongs to the glycosyl hydrolase 13 family.</text>
</comment>
<dbReference type="Pfam" id="PF21156">
    <property type="entry name" value="ISOA1-3_C"/>
    <property type="match status" value="1"/>
</dbReference>
<dbReference type="InterPro" id="IPR004193">
    <property type="entry name" value="Glyco_hydro_13_N"/>
</dbReference>
<dbReference type="CDD" id="cd11346">
    <property type="entry name" value="AmyAc_plant_IsoA"/>
    <property type="match status" value="1"/>
</dbReference>
<dbReference type="SMART" id="SM00642">
    <property type="entry name" value="Aamy"/>
    <property type="match status" value="1"/>
</dbReference>
<comment type="subcellular location">
    <subcellularLocation>
        <location evidence="1">Plastid</location>
        <location evidence="1">Chloroplast</location>
    </subcellularLocation>
</comment>
<keyword evidence="8" id="KW-1185">Reference proteome</keyword>
<keyword evidence="4" id="KW-0934">Plastid</keyword>
<dbReference type="Pfam" id="PF02922">
    <property type="entry name" value="CBM_48"/>
    <property type="match status" value="1"/>
</dbReference>
<dbReference type="InterPro" id="IPR014756">
    <property type="entry name" value="Ig_E-set"/>
</dbReference>
<name>A0AAV1CMU8_OLDCO</name>
<dbReference type="SUPFAM" id="SSF81296">
    <property type="entry name" value="E set domains"/>
    <property type="match status" value="1"/>
</dbReference>
<organism evidence="7 8">
    <name type="scientific">Oldenlandia corymbosa var. corymbosa</name>
    <dbReference type="NCBI Taxonomy" id="529605"/>
    <lineage>
        <taxon>Eukaryota</taxon>
        <taxon>Viridiplantae</taxon>
        <taxon>Streptophyta</taxon>
        <taxon>Embryophyta</taxon>
        <taxon>Tracheophyta</taxon>
        <taxon>Spermatophyta</taxon>
        <taxon>Magnoliopsida</taxon>
        <taxon>eudicotyledons</taxon>
        <taxon>Gunneridae</taxon>
        <taxon>Pentapetalae</taxon>
        <taxon>asterids</taxon>
        <taxon>lamiids</taxon>
        <taxon>Gentianales</taxon>
        <taxon>Rubiaceae</taxon>
        <taxon>Rubioideae</taxon>
        <taxon>Spermacoceae</taxon>
        <taxon>Hedyotis-Oldenlandia complex</taxon>
        <taxon>Oldenlandia</taxon>
    </lineage>
</organism>
<accession>A0AAV1CMU8</accession>
<dbReference type="Gene3D" id="3.20.20.80">
    <property type="entry name" value="Glycosidases"/>
    <property type="match status" value="1"/>
</dbReference>
<dbReference type="CDD" id="cd02856">
    <property type="entry name" value="E_set_GDE_Isoamylase_N"/>
    <property type="match status" value="1"/>
</dbReference>
<feature type="domain" description="Glycosyl hydrolase family 13 catalytic" evidence="6">
    <location>
        <begin position="355"/>
        <end position="734"/>
    </location>
</feature>
<sequence>MTGNLVLCPLASYNGSPYLSFTTQCHSVSCGDVELAKLVSTSRLRNTEGMICCLKKGDSNHQKIHQDGRFTRGNSSQAFRLRTWETSATSLVETAEELFCYRFRTETNDQLKVLVEKKNYKYNVQVKFVTLQFSVRESELVMCWGLFRCDSSCDLQGSSWDDRNCTTELPFKQETSGTLSVELDFDLSAAPFYISFLLKSRVNSDMKSPYIRSHRKTRFVVPVGFSSGHPVPLGLSYSAGHLNLALFSRSAERVILCLYDSLKTDKPALEIDLDPYVNKSGDIWHVAVDGTTPFVKYGYRCNLGMDSEQDNVLLDPYAKAIHHLSGSSVTCLGELHEEPPFDWGEEVRPCLPMEQLIVYRLNVMCFTRDNSSKLTNDIKGTFSAVAEKAHHFKKLGVNAILLEPIFSFDDQKGPYLPWHFFSAASQYGETASMKKMVKELHNNGIEVFLEVVFTHTAENAALRVIDQSSYYYNVEKKDDNLTRTINALNCNHPVVSQMILDSLRHWVTEFRVDGFCFMNAASLLRGFHGEVLTRPPLVEAIAFDPILSKTKIIADCWDPFGMKPKDISFPHWKKWAEVNSKFCFDVRNFLRGEGLLSNLATRLCGSGDAFLDGRGPAFSFNFIARNFGLSLVDLVSFSDNATTELSWNCGEEGPTDKVSVLETRVKQIRNFLFILFMSLGVPVLNMGDECGQSSGGSPAYADKNNHFDWNALRTGFGTQTVEFISFLSSLRKRRSDLLQRKNFLQVDRIQWHGSNQSVPKWDDEQSQYLAVTLKSNAEVSKSGYGDLFAAFNAAEGSETIVLPPPPADFMWFRLVDTALPFPGFFTADGAPVEDELLKYEIQSHSCALFEARRQP</sequence>
<dbReference type="Gene3D" id="2.60.40.10">
    <property type="entry name" value="Immunoglobulins"/>
    <property type="match status" value="1"/>
</dbReference>
<proteinExistence type="inferred from homology"/>